<dbReference type="OrthoDB" id="9785236at2"/>
<dbReference type="Pfam" id="PF03069">
    <property type="entry name" value="FmdA_AmdA"/>
    <property type="match status" value="2"/>
</dbReference>
<keyword evidence="2" id="KW-1185">Reference proteome</keyword>
<dbReference type="PANTHER" id="PTHR31891:SF1">
    <property type="entry name" value="FORMAMIDASE C869.04-RELATED"/>
    <property type="match status" value="1"/>
</dbReference>
<dbReference type="EMBL" id="NHRY01000136">
    <property type="protein sequence ID" value="PPQ33882.1"/>
    <property type="molecule type" value="Genomic_DNA"/>
</dbReference>
<protein>
    <submittedName>
        <fullName evidence="1">Acetamidase</fullName>
    </submittedName>
</protein>
<dbReference type="AlphaFoldDB" id="A0A2S6NGW7"/>
<sequence>MARTADTAWLDKSIAAKRGTGWGDKARLHELTEATQGKYLYTIGPYSDPVLSVTPGDRIRVETRDAFEGAIRNESDKPTERLRMPFVNPQNGPIMIEGAEPGDAIAVHIESMVPRGQNPCGTCCMIPYFGALTGTSLTATLHDPLPELTRKIHVDEHKVRWSERVTLPYSPHIGTLSTSPEIDSINSLTPDNHGGNMDLPDMGPGSITYLPVRVPGARLFIGDAHACQGDGELCGTAVEYPSTTTIRVDLIKGWTLDWPRLEREDFIMAIGSARPLEDATRIAYRELVLWMEAEYGFNRWDAYMMLSQCGKVRLGNFVDPKYTVGAAIPKKYLAPAS</sequence>
<dbReference type="Proteomes" id="UP000239724">
    <property type="component" value="Unassembled WGS sequence"/>
</dbReference>
<gene>
    <name evidence="1" type="ORF">CCS01_13125</name>
</gene>
<dbReference type="Gene3D" id="3.10.28.20">
    <property type="entry name" value="Acetamidase/Formamidase-like domains"/>
    <property type="match status" value="1"/>
</dbReference>
<comment type="caution">
    <text evidence="1">The sequence shown here is derived from an EMBL/GenBank/DDBJ whole genome shotgun (WGS) entry which is preliminary data.</text>
</comment>
<evidence type="ECO:0000313" key="1">
    <source>
        <dbReference type="EMBL" id="PPQ33882.1"/>
    </source>
</evidence>
<proteinExistence type="predicted"/>
<reference evidence="1 2" key="1">
    <citation type="journal article" date="2018" name="Arch. Microbiol.">
        <title>New insights into the metabolic potential of the phototrophic purple bacterium Rhodopila globiformis DSM 161(T) from its draft genome sequence and evidence for a vanadium-dependent nitrogenase.</title>
        <authorList>
            <person name="Imhoff J.F."/>
            <person name="Rahn T."/>
            <person name="Kunzel S."/>
            <person name="Neulinger S.C."/>
        </authorList>
    </citation>
    <scope>NUCLEOTIDE SEQUENCE [LARGE SCALE GENOMIC DNA]</scope>
    <source>
        <strain evidence="1 2">DSM 161</strain>
    </source>
</reference>
<accession>A0A2S6NGW7</accession>
<organism evidence="1 2">
    <name type="scientific">Rhodopila globiformis</name>
    <name type="common">Rhodopseudomonas globiformis</name>
    <dbReference type="NCBI Taxonomy" id="1071"/>
    <lineage>
        <taxon>Bacteria</taxon>
        <taxon>Pseudomonadati</taxon>
        <taxon>Pseudomonadota</taxon>
        <taxon>Alphaproteobacteria</taxon>
        <taxon>Acetobacterales</taxon>
        <taxon>Acetobacteraceae</taxon>
        <taxon>Rhodopila</taxon>
    </lineage>
</organism>
<dbReference type="GO" id="GO:0016811">
    <property type="term" value="F:hydrolase activity, acting on carbon-nitrogen (but not peptide) bonds, in linear amides"/>
    <property type="evidence" value="ECO:0007669"/>
    <property type="project" value="InterPro"/>
</dbReference>
<dbReference type="PANTHER" id="PTHR31891">
    <property type="entry name" value="FORMAMIDASE C869.04-RELATED"/>
    <property type="match status" value="1"/>
</dbReference>
<name>A0A2S6NGW7_RHOGL</name>
<dbReference type="RefSeq" id="WP_104519301.1">
    <property type="nucleotide sequence ID" value="NZ_NHRY01000136.1"/>
</dbReference>
<dbReference type="Gene3D" id="2.60.120.580">
    <property type="entry name" value="Acetamidase/Formamidase-like domains"/>
    <property type="match status" value="1"/>
</dbReference>
<dbReference type="InterPro" id="IPR004304">
    <property type="entry name" value="FmdA_AmdA"/>
</dbReference>
<dbReference type="SUPFAM" id="SSF141130">
    <property type="entry name" value="Acetamidase/Formamidase-like"/>
    <property type="match status" value="1"/>
</dbReference>
<evidence type="ECO:0000313" key="2">
    <source>
        <dbReference type="Proteomes" id="UP000239724"/>
    </source>
</evidence>